<keyword evidence="2" id="KW-0804">Transcription</keyword>
<evidence type="ECO:0000256" key="1">
    <source>
        <dbReference type="ARBA" id="ARBA00023015"/>
    </source>
</evidence>
<evidence type="ECO:0000259" key="3">
    <source>
        <dbReference type="PROSITE" id="PS51000"/>
    </source>
</evidence>
<dbReference type="EMBL" id="JAKIJS010000001">
    <property type="protein sequence ID" value="MCF6138340.1"/>
    <property type="molecule type" value="Genomic_DNA"/>
</dbReference>
<dbReference type="InterPro" id="IPR036390">
    <property type="entry name" value="WH_DNA-bd_sf"/>
</dbReference>
<keyword evidence="1" id="KW-0805">Transcription regulation</keyword>
<keyword evidence="5" id="KW-1185">Reference proteome</keyword>
<dbReference type="SMART" id="SM00420">
    <property type="entry name" value="HTH_DEOR"/>
    <property type="match status" value="1"/>
</dbReference>
<gene>
    <name evidence="4" type="ORF">L2716_11435</name>
</gene>
<protein>
    <submittedName>
        <fullName evidence="4">DeoR family transcriptional regulator</fullName>
    </submittedName>
</protein>
<dbReference type="RefSeq" id="WP_236334711.1">
    <property type="nucleotide sequence ID" value="NZ_JAKIJS010000001.1"/>
</dbReference>
<name>A0ABS9H3W0_9BACL</name>
<accession>A0ABS9H3W0</accession>
<organism evidence="4 5">
    <name type="scientific">Pseudalkalibacillus berkeleyi</name>
    <dbReference type="NCBI Taxonomy" id="1069813"/>
    <lineage>
        <taxon>Bacteria</taxon>
        <taxon>Bacillati</taxon>
        <taxon>Bacillota</taxon>
        <taxon>Bacilli</taxon>
        <taxon>Bacillales</taxon>
        <taxon>Fictibacillaceae</taxon>
        <taxon>Pseudalkalibacillus</taxon>
    </lineage>
</organism>
<dbReference type="InterPro" id="IPR001034">
    <property type="entry name" value="DeoR_HTH"/>
</dbReference>
<comment type="caution">
    <text evidence="4">The sequence shown here is derived from an EMBL/GenBank/DDBJ whole genome shotgun (WGS) entry which is preliminary data.</text>
</comment>
<evidence type="ECO:0000313" key="4">
    <source>
        <dbReference type="EMBL" id="MCF6138340.1"/>
    </source>
</evidence>
<dbReference type="Gene3D" id="1.10.10.10">
    <property type="entry name" value="Winged helix-like DNA-binding domain superfamily/Winged helix DNA-binding domain"/>
    <property type="match status" value="1"/>
</dbReference>
<reference evidence="4 5" key="1">
    <citation type="submission" date="2022-01" db="EMBL/GenBank/DDBJ databases">
        <title>Alkalihalobacillus sp. EGI L200015, a novel bacterium isolated from a salt lake sediment.</title>
        <authorList>
            <person name="Gao L."/>
            <person name="Fang B.-Z."/>
            <person name="Li W.-J."/>
        </authorList>
    </citation>
    <scope>NUCLEOTIDE SEQUENCE [LARGE SCALE GENOMIC DNA]</scope>
    <source>
        <strain evidence="4 5">KCTC 12718</strain>
    </source>
</reference>
<evidence type="ECO:0000313" key="5">
    <source>
        <dbReference type="Proteomes" id="UP001649381"/>
    </source>
</evidence>
<evidence type="ECO:0000256" key="2">
    <source>
        <dbReference type="ARBA" id="ARBA00023163"/>
    </source>
</evidence>
<dbReference type="SUPFAM" id="SSF46785">
    <property type="entry name" value="Winged helix' DNA-binding domain"/>
    <property type="match status" value="1"/>
</dbReference>
<feature type="domain" description="HTH deoR-type" evidence="3">
    <location>
        <begin position="8"/>
        <end position="63"/>
    </location>
</feature>
<dbReference type="PROSITE" id="PS51000">
    <property type="entry name" value="HTH_DEOR_2"/>
    <property type="match status" value="1"/>
</dbReference>
<dbReference type="InterPro" id="IPR036388">
    <property type="entry name" value="WH-like_DNA-bd_sf"/>
</dbReference>
<dbReference type="Pfam" id="PF08220">
    <property type="entry name" value="HTH_DeoR"/>
    <property type="match status" value="1"/>
</dbReference>
<dbReference type="Proteomes" id="UP001649381">
    <property type="component" value="Unassembled WGS sequence"/>
</dbReference>
<proteinExistence type="predicted"/>
<sequence length="73" mass="8376">MSHSTERMLNRVKAIYMYINESGPVTTQQLVDEFGTTKRTIQRDLNVLTYNNLVASPTRGEWNTTSKKVKIAQ</sequence>